<keyword evidence="3" id="KW-0597">Phosphoprotein</keyword>
<keyword evidence="11" id="KW-0843">Virulence</keyword>
<dbReference type="InterPro" id="IPR000014">
    <property type="entry name" value="PAS"/>
</dbReference>
<evidence type="ECO:0000256" key="7">
    <source>
        <dbReference type="ARBA" id="ARBA00022737"/>
    </source>
</evidence>
<accession>A0ABV6IL49</accession>
<dbReference type="GO" id="GO:0004673">
    <property type="term" value="F:protein histidine kinase activity"/>
    <property type="evidence" value="ECO:0007669"/>
    <property type="project" value="UniProtKB-EC"/>
</dbReference>
<dbReference type="PROSITE" id="PS50113">
    <property type="entry name" value="PAC"/>
    <property type="match status" value="1"/>
</dbReference>
<dbReference type="PANTHER" id="PTHR41523:SF8">
    <property type="entry name" value="ETHYLENE RESPONSE SENSOR PROTEIN"/>
    <property type="match status" value="1"/>
</dbReference>
<evidence type="ECO:0000256" key="11">
    <source>
        <dbReference type="ARBA" id="ARBA00023026"/>
    </source>
</evidence>
<name>A0ABV6IL49_9PROT</name>
<keyword evidence="6 14" id="KW-0808">Transferase</keyword>
<evidence type="ECO:0000313" key="15">
    <source>
        <dbReference type="Proteomes" id="UP001589789"/>
    </source>
</evidence>
<dbReference type="InterPro" id="IPR035965">
    <property type="entry name" value="PAS-like_dom_sf"/>
</dbReference>
<evidence type="ECO:0000313" key="14">
    <source>
        <dbReference type="EMBL" id="MFC0384349.1"/>
    </source>
</evidence>
<keyword evidence="7" id="KW-0677">Repeat</keyword>
<evidence type="ECO:0000256" key="6">
    <source>
        <dbReference type="ARBA" id="ARBA00022679"/>
    </source>
</evidence>
<dbReference type="Proteomes" id="UP001589789">
    <property type="component" value="Unassembled WGS sequence"/>
</dbReference>
<reference evidence="14 15" key="1">
    <citation type="submission" date="2024-09" db="EMBL/GenBank/DDBJ databases">
        <authorList>
            <person name="Sun Q."/>
            <person name="Mori K."/>
        </authorList>
    </citation>
    <scope>NUCLEOTIDE SEQUENCE [LARGE SCALE GENOMIC DNA]</scope>
    <source>
        <strain evidence="14 15">CCM 7468</strain>
    </source>
</reference>
<comment type="caution">
    <text evidence="14">The sequence shown here is derived from an EMBL/GenBank/DDBJ whole genome shotgun (WGS) entry which is preliminary data.</text>
</comment>
<evidence type="ECO:0000256" key="8">
    <source>
        <dbReference type="ARBA" id="ARBA00022741"/>
    </source>
</evidence>
<dbReference type="Pfam" id="PF08447">
    <property type="entry name" value="PAS_3"/>
    <property type="match status" value="1"/>
</dbReference>
<evidence type="ECO:0000256" key="5">
    <source>
        <dbReference type="ARBA" id="ARBA00022643"/>
    </source>
</evidence>
<dbReference type="Pfam" id="PF07536">
    <property type="entry name" value="HWE_HK"/>
    <property type="match status" value="1"/>
</dbReference>
<dbReference type="SUPFAM" id="SSF55785">
    <property type="entry name" value="PYP-like sensor domain (PAS domain)"/>
    <property type="match status" value="1"/>
</dbReference>
<comment type="catalytic activity">
    <reaction evidence="1">
        <text>ATP + protein L-histidine = ADP + protein N-phospho-L-histidine.</text>
        <dbReference type="EC" id="2.7.13.3"/>
    </reaction>
</comment>
<gene>
    <name evidence="14" type="ORF">ACFFIC_02145</name>
</gene>
<proteinExistence type="predicted"/>
<protein>
    <recommendedName>
        <fullName evidence="2">histidine kinase</fullName>
        <ecNumber evidence="2">2.7.13.3</ecNumber>
    </recommendedName>
</protein>
<dbReference type="InterPro" id="IPR013655">
    <property type="entry name" value="PAS_fold_3"/>
</dbReference>
<evidence type="ECO:0000256" key="2">
    <source>
        <dbReference type="ARBA" id="ARBA00012438"/>
    </source>
</evidence>
<dbReference type="NCBIfam" id="TIGR00229">
    <property type="entry name" value="sensory_box"/>
    <property type="match status" value="1"/>
</dbReference>
<keyword evidence="10" id="KW-0067">ATP-binding</keyword>
<feature type="domain" description="PAC" evidence="13">
    <location>
        <begin position="232"/>
        <end position="284"/>
    </location>
</feature>
<feature type="compositionally biased region" description="Polar residues" evidence="12">
    <location>
        <begin position="506"/>
        <end position="517"/>
    </location>
</feature>
<dbReference type="InterPro" id="IPR036890">
    <property type="entry name" value="HATPase_C_sf"/>
</dbReference>
<dbReference type="EC" id="2.7.13.3" evidence="2"/>
<evidence type="ECO:0000256" key="1">
    <source>
        <dbReference type="ARBA" id="ARBA00000085"/>
    </source>
</evidence>
<sequence>MADVIRAHDWASTPLGPIHEWPQSLCVAVRLILGSRQPMFIWWGPHFIRLYNDACVAIVGPERHPQILGGSGPRDPTSLWLAVGEQIEQVMAGGEATWHENAIVPVFRQGRWTDARWDYGLSPIDEPSASNGVGGVLAICKDVTDQHAQREALRASEARLQAAVDLVGLCPHAVDLATGTREWDAKLKAIWGLPPSAHVDTTVFLSGIHPDDRARVQTALAARTDPNGDGIYHLEYRVIGIEDRIERWVSVHGQTTFQEGRPVNFVGAVLDITERKRAEKRLRLSEKRLHLLVAELQHRTRNLLGVVSSMSTGTLASSVSLEEFGSRFQARLEAIARANSLLSRLHGVEGITFGVLLRMELSAHGALDDGRAGPQVGLKGPEGVQLRASVVQTLALGLHELATNALKYGALSRPEGRLRVQWDIQGGTEGERQLWIEWEETGVPVRLGEDAQPPHRGYGRELIEQALPYQLGAETSYELHRDGLRCTISLPLEPTRQEIGEPPAMNPQSRLPLSSLV</sequence>
<dbReference type="Gene3D" id="3.30.565.10">
    <property type="entry name" value="Histidine kinase-like ATPase, C-terminal domain"/>
    <property type="match status" value="1"/>
</dbReference>
<dbReference type="Gene3D" id="2.10.70.100">
    <property type="match status" value="1"/>
</dbReference>
<keyword evidence="15" id="KW-1185">Reference proteome</keyword>
<dbReference type="SMART" id="SM00911">
    <property type="entry name" value="HWE_HK"/>
    <property type="match status" value="1"/>
</dbReference>
<evidence type="ECO:0000256" key="9">
    <source>
        <dbReference type="ARBA" id="ARBA00022777"/>
    </source>
</evidence>
<keyword evidence="9 14" id="KW-0418">Kinase</keyword>
<evidence type="ECO:0000259" key="13">
    <source>
        <dbReference type="PROSITE" id="PS50113"/>
    </source>
</evidence>
<dbReference type="PANTHER" id="PTHR41523">
    <property type="entry name" value="TWO-COMPONENT SYSTEM SENSOR PROTEIN"/>
    <property type="match status" value="1"/>
</dbReference>
<keyword evidence="5" id="KW-0288">FMN</keyword>
<dbReference type="InterPro" id="IPR011102">
    <property type="entry name" value="Sig_transdc_His_kinase_HWE"/>
</dbReference>
<keyword evidence="4" id="KW-0285">Flavoprotein</keyword>
<dbReference type="Gene3D" id="3.30.450.20">
    <property type="entry name" value="PAS domain"/>
    <property type="match status" value="2"/>
</dbReference>
<dbReference type="InterPro" id="IPR000700">
    <property type="entry name" value="PAS-assoc_C"/>
</dbReference>
<evidence type="ECO:0000256" key="3">
    <source>
        <dbReference type="ARBA" id="ARBA00022553"/>
    </source>
</evidence>
<evidence type="ECO:0000256" key="12">
    <source>
        <dbReference type="SAM" id="MobiDB-lite"/>
    </source>
</evidence>
<evidence type="ECO:0000256" key="10">
    <source>
        <dbReference type="ARBA" id="ARBA00022840"/>
    </source>
</evidence>
<dbReference type="EMBL" id="JBHLVZ010000002">
    <property type="protein sequence ID" value="MFC0384349.1"/>
    <property type="molecule type" value="Genomic_DNA"/>
</dbReference>
<keyword evidence="8" id="KW-0547">Nucleotide-binding</keyword>
<dbReference type="RefSeq" id="WP_377048397.1">
    <property type="nucleotide sequence ID" value="NZ_JBHLVZ010000002.1"/>
</dbReference>
<evidence type="ECO:0000256" key="4">
    <source>
        <dbReference type="ARBA" id="ARBA00022630"/>
    </source>
</evidence>
<feature type="region of interest" description="Disordered" evidence="12">
    <location>
        <begin position="494"/>
        <end position="517"/>
    </location>
</feature>
<organism evidence="14 15">
    <name type="scientific">Muricoccus vinaceus</name>
    <dbReference type="NCBI Taxonomy" id="424704"/>
    <lineage>
        <taxon>Bacteria</taxon>
        <taxon>Pseudomonadati</taxon>
        <taxon>Pseudomonadota</taxon>
        <taxon>Alphaproteobacteria</taxon>
        <taxon>Acetobacterales</taxon>
        <taxon>Roseomonadaceae</taxon>
        <taxon>Muricoccus</taxon>
    </lineage>
</organism>